<keyword evidence="3 6" id="KW-0812">Transmembrane</keyword>
<proteinExistence type="inferred from homology"/>
<protein>
    <submittedName>
        <fullName evidence="7">Uncharacterized protein</fullName>
    </submittedName>
</protein>
<dbReference type="PANTHER" id="PTHR32191">
    <property type="entry name" value="TETRASPANIN-8-RELATED"/>
    <property type="match status" value="1"/>
</dbReference>
<dbReference type="Proteomes" id="UP001174677">
    <property type="component" value="Chromosome 9"/>
</dbReference>
<feature type="transmembrane region" description="Helical" evidence="6">
    <location>
        <begin position="36"/>
        <end position="69"/>
    </location>
</feature>
<feature type="transmembrane region" description="Helical" evidence="6">
    <location>
        <begin position="7"/>
        <end position="30"/>
    </location>
</feature>
<dbReference type="Pfam" id="PF00335">
    <property type="entry name" value="Tetraspanin"/>
    <property type="match status" value="1"/>
</dbReference>
<evidence type="ECO:0000256" key="4">
    <source>
        <dbReference type="ARBA" id="ARBA00022989"/>
    </source>
</evidence>
<accession>A0ABQ9M1E1</accession>
<comment type="caution">
    <text evidence="7">The sequence shown here is derived from an EMBL/GenBank/DDBJ whole genome shotgun (WGS) entry which is preliminary data.</text>
</comment>
<comment type="similarity">
    <text evidence="2">Belongs to the tetraspanin (TM4SF) family.</text>
</comment>
<keyword evidence="8" id="KW-1185">Reference proteome</keyword>
<gene>
    <name evidence="7" type="ORF">P3X46_017175</name>
</gene>
<keyword evidence="4 6" id="KW-1133">Transmembrane helix</keyword>
<dbReference type="PROSITE" id="PS51257">
    <property type="entry name" value="PROKAR_LIPOPROTEIN"/>
    <property type="match status" value="1"/>
</dbReference>
<organism evidence="7 8">
    <name type="scientific">Hevea brasiliensis</name>
    <name type="common">Para rubber tree</name>
    <name type="synonym">Siphonia brasiliensis</name>
    <dbReference type="NCBI Taxonomy" id="3981"/>
    <lineage>
        <taxon>Eukaryota</taxon>
        <taxon>Viridiplantae</taxon>
        <taxon>Streptophyta</taxon>
        <taxon>Embryophyta</taxon>
        <taxon>Tracheophyta</taxon>
        <taxon>Spermatophyta</taxon>
        <taxon>Magnoliopsida</taxon>
        <taxon>eudicotyledons</taxon>
        <taxon>Gunneridae</taxon>
        <taxon>Pentapetalae</taxon>
        <taxon>rosids</taxon>
        <taxon>fabids</taxon>
        <taxon>Malpighiales</taxon>
        <taxon>Euphorbiaceae</taxon>
        <taxon>Crotonoideae</taxon>
        <taxon>Micrandreae</taxon>
        <taxon>Hevea</taxon>
    </lineage>
</organism>
<evidence type="ECO:0000256" key="1">
    <source>
        <dbReference type="ARBA" id="ARBA00004141"/>
    </source>
</evidence>
<evidence type="ECO:0000256" key="3">
    <source>
        <dbReference type="ARBA" id="ARBA00022692"/>
    </source>
</evidence>
<dbReference type="InterPro" id="IPR044991">
    <property type="entry name" value="TET_plant"/>
</dbReference>
<evidence type="ECO:0000313" key="7">
    <source>
        <dbReference type="EMBL" id="KAJ9174112.1"/>
    </source>
</evidence>
<feature type="transmembrane region" description="Helical" evidence="6">
    <location>
        <begin position="159"/>
        <end position="178"/>
    </location>
</feature>
<sequence length="197" mass="22592">MARLSSCLFSLFNLLALVSGCFAIGSYLYFQIHGVLIILIVMSLLGFLGTIFRFTCLLWIYSLVALLVLVGLQWNGIRAYLIDQQVCKRLGNTVYKAQDLYLKNLTPVQNATFWVVPKSGEVPKERDCTLWSHKLEKLRYNCNTCKAAVIKKSKKTWRIFAILDFIDNIALLLIVYAVSCCTRNHILFDIKYHRICP</sequence>
<comment type="subcellular location">
    <subcellularLocation>
        <location evidence="1">Membrane</location>
        <topology evidence="1">Multi-pass membrane protein</topology>
    </subcellularLocation>
</comment>
<reference evidence="7" key="1">
    <citation type="journal article" date="2023" name="Plant Biotechnol. J.">
        <title>Chromosome-level wild Hevea brasiliensis genome provides new tools for genomic-assisted breeding and valuable loci to elevate rubber yield.</title>
        <authorList>
            <person name="Cheng H."/>
            <person name="Song X."/>
            <person name="Hu Y."/>
            <person name="Wu T."/>
            <person name="Yang Q."/>
            <person name="An Z."/>
            <person name="Feng S."/>
            <person name="Deng Z."/>
            <person name="Wu W."/>
            <person name="Zeng X."/>
            <person name="Tu M."/>
            <person name="Wang X."/>
            <person name="Huang H."/>
        </authorList>
    </citation>
    <scope>NUCLEOTIDE SEQUENCE</scope>
    <source>
        <strain evidence="7">MT/VB/25A 57/8</strain>
    </source>
</reference>
<name>A0ABQ9M1E1_HEVBR</name>
<evidence type="ECO:0000256" key="2">
    <source>
        <dbReference type="ARBA" id="ARBA00006840"/>
    </source>
</evidence>
<keyword evidence="5 6" id="KW-0472">Membrane</keyword>
<dbReference type="EMBL" id="JARPOI010000009">
    <property type="protein sequence ID" value="KAJ9174112.1"/>
    <property type="molecule type" value="Genomic_DNA"/>
</dbReference>
<evidence type="ECO:0000256" key="5">
    <source>
        <dbReference type="ARBA" id="ARBA00023136"/>
    </source>
</evidence>
<dbReference type="InterPro" id="IPR018499">
    <property type="entry name" value="Tetraspanin/Peripherin"/>
</dbReference>
<evidence type="ECO:0000313" key="8">
    <source>
        <dbReference type="Proteomes" id="UP001174677"/>
    </source>
</evidence>
<evidence type="ECO:0000256" key="6">
    <source>
        <dbReference type="SAM" id="Phobius"/>
    </source>
</evidence>